<feature type="transmembrane region" description="Helical" evidence="2">
    <location>
        <begin position="86"/>
        <end position="104"/>
    </location>
</feature>
<evidence type="ECO:0000313" key="3">
    <source>
        <dbReference type="EMBL" id="PEV98598.1"/>
    </source>
</evidence>
<evidence type="ECO:0000313" key="4">
    <source>
        <dbReference type="Proteomes" id="UP000220635"/>
    </source>
</evidence>
<organism evidence="3 4">
    <name type="scientific">Bacillus cereus</name>
    <dbReference type="NCBI Taxonomy" id="1396"/>
    <lineage>
        <taxon>Bacteria</taxon>
        <taxon>Bacillati</taxon>
        <taxon>Bacillota</taxon>
        <taxon>Bacilli</taxon>
        <taxon>Bacillales</taxon>
        <taxon>Bacillaceae</taxon>
        <taxon>Bacillus</taxon>
        <taxon>Bacillus cereus group</taxon>
    </lineage>
</organism>
<dbReference type="EMBL" id="NTWE01000039">
    <property type="protein sequence ID" value="PEV98598.1"/>
    <property type="molecule type" value="Genomic_DNA"/>
</dbReference>
<accession>A0A2A8PSE2</accession>
<keyword evidence="2" id="KW-0812">Transmembrane</keyword>
<keyword evidence="1" id="KW-0175">Coiled coil</keyword>
<comment type="caution">
    <text evidence="3">The sequence shown here is derived from an EMBL/GenBank/DDBJ whole genome shotgun (WGS) entry which is preliminary data.</text>
</comment>
<dbReference type="OrthoDB" id="2803277at2"/>
<keyword evidence="2" id="KW-1133">Transmembrane helix</keyword>
<reference evidence="3 4" key="1">
    <citation type="submission" date="2017-09" db="EMBL/GenBank/DDBJ databases">
        <title>Large-scale bioinformatics analysis of Bacillus genomes uncovers conserved roles of natural products in bacterial physiology.</title>
        <authorList>
            <consortium name="Agbiome Team Llc"/>
            <person name="Bleich R.M."/>
            <person name="Grubbs K.J."/>
            <person name="Santa Maria K.C."/>
            <person name="Allen S.E."/>
            <person name="Farag S."/>
            <person name="Shank E.A."/>
            <person name="Bowers A."/>
        </authorList>
    </citation>
    <scope>NUCLEOTIDE SEQUENCE [LARGE SCALE GENOMIC DNA]</scope>
    <source>
        <strain evidence="3 4">AFS010695</strain>
    </source>
</reference>
<dbReference type="AlphaFoldDB" id="A0A2A8PSE2"/>
<evidence type="ECO:0000256" key="2">
    <source>
        <dbReference type="SAM" id="Phobius"/>
    </source>
</evidence>
<name>A0A2A8PSE2_BACCE</name>
<feature type="coiled-coil region" evidence="1">
    <location>
        <begin position="159"/>
        <end position="186"/>
    </location>
</feature>
<feature type="transmembrane region" description="Helical" evidence="2">
    <location>
        <begin position="63"/>
        <end position="80"/>
    </location>
</feature>
<keyword evidence="2" id="KW-0472">Membrane</keyword>
<gene>
    <name evidence="3" type="ORF">CN425_20150</name>
</gene>
<evidence type="ECO:0000256" key="1">
    <source>
        <dbReference type="SAM" id="Coils"/>
    </source>
</evidence>
<proteinExistence type="predicted"/>
<sequence length="348" mass="41124">MGTNTHKKDTTLENLEFATEKFDPYIKTIREAMPKVSDAHDHYLLDLKKKKGTKSYALLKEMWSWRQLLWGIPVGAITWFFTLDVVLGFCFLTPCLLLLIWFLFNKYIEEKTLQDMTDESKKDYFHYYAYANQRREYEVISPYLSSGNTFKFKQAFELLKEWDKDIENKNTLILKLEKNLKEMANDSENLPIHAQQEVDFSNILYNKLQDIIADKYNGTKLTFSTLRFLGDYSIYRLEEDKLEQEYYTRVNPNFPKTVNTSDSTCKNMSYIKILTSDFAWEYDQKNTISFIATIGEIVYIYSILIDSRNEHVLNRQTKNGKMNIDKLSRAVTTAFQLYSLKENKIKRG</sequence>
<dbReference type="Proteomes" id="UP000220635">
    <property type="component" value="Unassembled WGS sequence"/>
</dbReference>
<protein>
    <submittedName>
        <fullName evidence="3">Uncharacterized protein</fullName>
    </submittedName>
</protein>
<dbReference type="RefSeq" id="WP_049106466.1">
    <property type="nucleotide sequence ID" value="NZ_AP022886.1"/>
</dbReference>